<dbReference type="AlphaFoldDB" id="A0A5E8HGW7"/>
<sequence>MEKRFCPFLSFHLRFPYKNELMFLDIFGEEDAKEFIKVEMVL</sequence>
<evidence type="ECO:0000313" key="1">
    <source>
        <dbReference type="EMBL" id="EOQ90741.1"/>
    </source>
</evidence>
<organism evidence="1 2">
    <name type="scientific">Leptospira yanagawae serovar Saopaulo str. Sao Paulo = ATCC 700523</name>
    <dbReference type="NCBI Taxonomy" id="1249483"/>
    <lineage>
        <taxon>Bacteria</taxon>
        <taxon>Pseudomonadati</taxon>
        <taxon>Spirochaetota</taxon>
        <taxon>Spirochaetia</taxon>
        <taxon>Leptospirales</taxon>
        <taxon>Leptospiraceae</taxon>
        <taxon>Leptospira</taxon>
    </lineage>
</organism>
<comment type="caution">
    <text evidence="1">The sequence shown here is derived from an EMBL/GenBank/DDBJ whole genome shotgun (WGS) entry which is preliminary data.</text>
</comment>
<dbReference type="EMBL" id="AOGX02000005">
    <property type="protein sequence ID" value="EOQ90741.1"/>
    <property type="molecule type" value="Genomic_DNA"/>
</dbReference>
<name>A0A5E8HGW7_9LEPT</name>
<gene>
    <name evidence="1" type="ORF">LEP1GSC202_0409</name>
</gene>
<proteinExistence type="predicted"/>
<protein>
    <submittedName>
        <fullName evidence="1">Uncharacterized protein</fullName>
    </submittedName>
</protein>
<dbReference type="Proteomes" id="UP000013996">
    <property type="component" value="Unassembled WGS sequence"/>
</dbReference>
<reference evidence="1 2" key="1">
    <citation type="submission" date="2013-04" db="EMBL/GenBank/DDBJ databases">
        <authorList>
            <person name="Harkins D.M."/>
            <person name="Durkin A.S."/>
            <person name="Brinkac L.M."/>
            <person name="Haft D.H."/>
            <person name="Selengut J.D."/>
            <person name="Sanka R."/>
            <person name="DePew J."/>
            <person name="Purushe J."/>
            <person name="Hartskeerl R.A."/>
            <person name="Ahmed A."/>
            <person name="van der Linden H."/>
            <person name="Goris M.G.A."/>
            <person name="Vinetz J.M."/>
            <person name="Sutton G.G."/>
            <person name="Nierman W.C."/>
            <person name="Fouts D.E."/>
        </authorList>
    </citation>
    <scope>NUCLEOTIDE SEQUENCE [LARGE SCALE GENOMIC DNA]</scope>
    <source>
        <strain evidence="1 2">Sao Paulo</strain>
    </source>
</reference>
<evidence type="ECO:0000313" key="2">
    <source>
        <dbReference type="Proteomes" id="UP000013996"/>
    </source>
</evidence>
<accession>A0A5E8HGW7</accession>